<evidence type="ECO:0000313" key="3">
    <source>
        <dbReference type="Proteomes" id="UP000475862"/>
    </source>
</evidence>
<accession>A0A6G0TBI9</accession>
<evidence type="ECO:0000313" key="2">
    <source>
        <dbReference type="EMBL" id="KAE9529988.1"/>
    </source>
</evidence>
<keyword evidence="3" id="KW-1185">Reference proteome</keyword>
<feature type="compositionally biased region" description="Basic and acidic residues" evidence="1">
    <location>
        <begin position="10"/>
        <end position="22"/>
    </location>
</feature>
<reference evidence="2 3" key="1">
    <citation type="submission" date="2019-08" db="EMBL/GenBank/DDBJ databases">
        <title>The genome of the soybean aphid Biotype 1, its phylome, world population structure and adaptation to the North American continent.</title>
        <authorList>
            <person name="Giordano R."/>
            <person name="Donthu R.K."/>
            <person name="Hernandez A.G."/>
            <person name="Wright C.L."/>
            <person name="Zimin A.V."/>
        </authorList>
    </citation>
    <scope>NUCLEOTIDE SEQUENCE [LARGE SCALE GENOMIC DNA]</scope>
    <source>
        <tissue evidence="2">Whole aphids</tissue>
    </source>
</reference>
<proteinExistence type="predicted"/>
<gene>
    <name evidence="2" type="ORF">AGLY_011450</name>
</gene>
<sequence length="179" mass="20638">MYNVKKNRKGGTEKIRAKRISEPKAAGSDPKQMKLQFCTTINTQNDSRYCSPRYKYINLKIYSDNINDETSKQLEIRNNPTSSSVRSLIEPDHNETNNFPSSDDICSVTNQFKLDASSNIIQKLQFIKKINPNQPPRLTNVPWVLHRVYNRIDSNGKSVLKKWITVECINYATCSDTYI</sequence>
<comment type="caution">
    <text evidence="2">The sequence shown here is derived from an EMBL/GenBank/DDBJ whole genome shotgun (WGS) entry which is preliminary data.</text>
</comment>
<dbReference type="EMBL" id="VYZN01000043">
    <property type="protein sequence ID" value="KAE9529988.1"/>
    <property type="molecule type" value="Genomic_DNA"/>
</dbReference>
<protein>
    <submittedName>
        <fullName evidence="2">Uncharacterized protein</fullName>
    </submittedName>
</protein>
<feature type="region of interest" description="Disordered" evidence="1">
    <location>
        <begin position="1"/>
        <end position="29"/>
    </location>
</feature>
<evidence type="ECO:0000256" key="1">
    <source>
        <dbReference type="SAM" id="MobiDB-lite"/>
    </source>
</evidence>
<dbReference type="AlphaFoldDB" id="A0A6G0TBI9"/>
<name>A0A6G0TBI9_APHGL</name>
<organism evidence="2 3">
    <name type="scientific">Aphis glycines</name>
    <name type="common">Soybean aphid</name>
    <dbReference type="NCBI Taxonomy" id="307491"/>
    <lineage>
        <taxon>Eukaryota</taxon>
        <taxon>Metazoa</taxon>
        <taxon>Ecdysozoa</taxon>
        <taxon>Arthropoda</taxon>
        <taxon>Hexapoda</taxon>
        <taxon>Insecta</taxon>
        <taxon>Pterygota</taxon>
        <taxon>Neoptera</taxon>
        <taxon>Paraneoptera</taxon>
        <taxon>Hemiptera</taxon>
        <taxon>Sternorrhyncha</taxon>
        <taxon>Aphidomorpha</taxon>
        <taxon>Aphidoidea</taxon>
        <taxon>Aphididae</taxon>
        <taxon>Aphidini</taxon>
        <taxon>Aphis</taxon>
        <taxon>Aphis</taxon>
    </lineage>
</organism>
<dbReference type="Proteomes" id="UP000475862">
    <property type="component" value="Unassembled WGS sequence"/>
</dbReference>